<feature type="transmembrane region" description="Helical" evidence="8">
    <location>
        <begin position="65"/>
        <end position="82"/>
    </location>
</feature>
<evidence type="ECO:0000313" key="10">
    <source>
        <dbReference type="EMBL" id="CAJ0610578.1"/>
    </source>
</evidence>
<dbReference type="EMBL" id="CATQJL010000326">
    <property type="protein sequence ID" value="CAJ0610578.1"/>
    <property type="molecule type" value="Genomic_DNA"/>
</dbReference>
<dbReference type="InterPro" id="IPR001905">
    <property type="entry name" value="Ammonium_transpt"/>
</dbReference>
<feature type="transmembrane region" description="Helical" evidence="8">
    <location>
        <begin position="168"/>
        <end position="197"/>
    </location>
</feature>
<feature type="transmembrane region" description="Helical" evidence="8">
    <location>
        <begin position="333"/>
        <end position="353"/>
    </location>
</feature>
<evidence type="ECO:0000256" key="7">
    <source>
        <dbReference type="ARBA" id="ARBA00023177"/>
    </source>
</evidence>
<dbReference type="AlphaFoldDB" id="A0AA36MIF7"/>
<dbReference type="Proteomes" id="UP001176961">
    <property type="component" value="Unassembled WGS sequence"/>
</dbReference>
<feature type="transmembrane region" description="Helical" evidence="8">
    <location>
        <begin position="25"/>
        <end position="44"/>
    </location>
</feature>
<dbReference type="GO" id="GO:0008519">
    <property type="term" value="F:ammonium channel activity"/>
    <property type="evidence" value="ECO:0007669"/>
    <property type="project" value="InterPro"/>
</dbReference>
<keyword evidence="4 8" id="KW-0812">Transmembrane</keyword>
<keyword evidence="6 8" id="KW-0472">Membrane</keyword>
<comment type="caution">
    <text evidence="8">Lacks conserved residue(s) required for the propagation of feature annotation.</text>
</comment>
<dbReference type="FunFam" id="1.10.3430.10:FF:000008">
    <property type="entry name" value="Ammonium transporter"/>
    <property type="match status" value="1"/>
</dbReference>
<comment type="subcellular location">
    <subcellularLocation>
        <location evidence="8">Cell membrane</location>
        <topology evidence="8">Multi-pass membrane protein</topology>
    </subcellularLocation>
    <subcellularLocation>
        <location evidence="1">Membrane</location>
        <topology evidence="1">Multi-pass membrane protein</topology>
    </subcellularLocation>
</comment>
<dbReference type="Pfam" id="PF00909">
    <property type="entry name" value="Ammonium_transp"/>
    <property type="match status" value="1"/>
</dbReference>
<evidence type="ECO:0000256" key="1">
    <source>
        <dbReference type="ARBA" id="ARBA00004141"/>
    </source>
</evidence>
<dbReference type="InterPro" id="IPR024041">
    <property type="entry name" value="NH4_transpt_AmtB-like_dom"/>
</dbReference>
<keyword evidence="3 8" id="KW-0813">Transport</keyword>
<feature type="domain" description="Ammonium transporter AmtB-like" evidence="9">
    <location>
        <begin position="25"/>
        <end position="429"/>
    </location>
</feature>
<dbReference type="NCBIfam" id="TIGR00836">
    <property type="entry name" value="amt"/>
    <property type="match status" value="1"/>
</dbReference>
<keyword evidence="5 8" id="KW-1133">Transmembrane helix</keyword>
<evidence type="ECO:0000256" key="2">
    <source>
        <dbReference type="ARBA" id="ARBA00005887"/>
    </source>
</evidence>
<feature type="transmembrane region" description="Helical" evidence="8">
    <location>
        <begin position="382"/>
        <end position="403"/>
    </location>
</feature>
<accession>A0AA36MIF7</accession>
<dbReference type="SUPFAM" id="SSF111352">
    <property type="entry name" value="Ammonium transporter"/>
    <property type="match status" value="1"/>
</dbReference>
<name>A0AA36MIF7_CYLNA</name>
<evidence type="ECO:0000256" key="3">
    <source>
        <dbReference type="ARBA" id="ARBA00022448"/>
    </source>
</evidence>
<comment type="caution">
    <text evidence="10">The sequence shown here is derived from an EMBL/GenBank/DDBJ whole genome shotgun (WGS) entry which is preliminary data.</text>
</comment>
<feature type="transmembrane region" description="Helical" evidence="8">
    <location>
        <begin position="245"/>
        <end position="269"/>
    </location>
</feature>
<reference evidence="10" key="1">
    <citation type="submission" date="2023-07" db="EMBL/GenBank/DDBJ databases">
        <authorList>
            <consortium name="CYATHOMIX"/>
        </authorList>
    </citation>
    <scope>NUCLEOTIDE SEQUENCE</scope>
    <source>
        <strain evidence="10">N/A</strain>
    </source>
</reference>
<comment type="similarity">
    <text evidence="2 8">Belongs to the ammonia transporter channel (TC 1.A.11.2) family.</text>
</comment>
<dbReference type="InterPro" id="IPR029020">
    <property type="entry name" value="Ammonium/urea_transptr"/>
</dbReference>
<dbReference type="Gene3D" id="1.10.3430.10">
    <property type="entry name" value="Ammonium transporter AmtB like domains"/>
    <property type="match status" value="1"/>
</dbReference>
<evidence type="ECO:0000256" key="4">
    <source>
        <dbReference type="ARBA" id="ARBA00022692"/>
    </source>
</evidence>
<protein>
    <recommendedName>
        <fullName evidence="8">Ammonium transporter</fullName>
    </recommendedName>
</protein>
<dbReference type="GO" id="GO:0005886">
    <property type="term" value="C:plasma membrane"/>
    <property type="evidence" value="ECO:0007669"/>
    <property type="project" value="UniProtKB-SubCell"/>
</dbReference>
<keyword evidence="7 8" id="KW-0924">Ammonia transport</keyword>
<gene>
    <name evidence="10" type="ORF">CYNAS_LOCUS22561</name>
</gene>
<proteinExistence type="inferred from homology"/>
<dbReference type="GO" id="GO:0097272">
    <property type="term" value="P:ammonium homeostasis"/>
    <property type="evidence" value="ECO:0007669"/>
    <property type="project" value="TreeGrafter"/>
</dbReference>
<feature type="transmembrane region" description="Helical" evidence="8">
    <location>
        <begin position="116"/>
        <end position="135"/>
    </location>
</feature>
<evidence type="ECO:0000256" key="8">
    <source>
        <dbReference type="RuleBase" id="RU362002"/>
    </source>
</evidence>
<organism evidence="10 11">
    <name type="scientific">Cylicocyclus nassatus</name>
    <name type="common">Nematode worm</name>
    <dbReference type="NCBI Taxonomy" id="53992"/>
    <lineage>
        <taxon>Eukaryota</taxon>
        <taxon>Metazoa</taxon>
        <taxon>Ecdysozoa</taxon>
        <taxon>Nematoda</taxon>
        <taxon>Chromadorea</taxon>
        <taxon>Rhabditida</taxon>
        <taxon>Rhabditina</taxon>
        <taxon>Rhabditomorpha</taxon>
        <taxon>Strongyloidea</taxon>
        <taxon>Strongylidae</taxon>
        <taxon>Cylicocyclus</taxon>
    </lineage>
</organism>
<dbReference type="PANTHER" id="PTHR11730:SF58">
    <property type="entry name" value="AMMONIUM TRANSPORTER"/>
    <property type="match status" value="1"/>
</dbReference>
<feature type="transmembrane region" description="Helical" evidence="8">
    <location>
        <begin position="218"/>
        <end position="239"/>
    </location>
</feature>
<keyword evidence="11" id="KW-1185">Reference proteome</keyword>
<evidence type="ECO:0000256" key="6">
    <source>
        <dbReference type="ARBA" id="ARBA00023136"/>
    </source>
</evidence>
<feature type="transmembrane region" description="Helical" evidence="8">
    <location>
        <begin position="142"/>
        <end position="162"/>
    </location>
</feature>
<evidence type="ECO:0000256" key="5">
    <source>
        <dbReference type="ARBA" id="ARBA00022989"/>
    </source>
</evidence>
<evidence type="ECO:0000313" key="11">
    <source>
        <dbReference type="Proteomes" id="UP001176961"/>
    </source>
</evidence>
<sequence length="488" mass="53884">MIHDLTHCFAPVDFNISNLFQDDSVWIITASFTIFTMTSGFGLLESGRVSSKDEVNIMVKNVVDVIFGGLSYWMFGFGFTFGQHPNYENSFIGTADFFFDPETSDENTEGWTYASFIYQMSFATTTSAIVSAGMAERVRLKAYIIISFVMTLIHSIPAHWVWSENGVLFSLGVIDSAGCSVVHLVGGISGMIATIYLRPRQKRFGKMGKKRMSNPTNAILGTFMLWWGWLAFNTGSTYGVSHGKWYFAAKSAVGTIMASTGGGVTSLIISKFVTKRIEIDMLIDGMLASLVSSSACCSCFTPWQAYTVGSFGAAFALLSYPLLEWVEVDDPVGIIPVHVIGSIWGMISAGIFARDDPLNWKLTRRQDGLLSGGGFKLIGKQLLGVVIVSLWSAVIGFMTLFCLQHSRIGLRLTRLEEEIGADLREHGLSGHCVRAYELEKKLTPETAAKMLLLMVRWKVRARRAAQRRRARESVALDTMNSDGLIIPD</sequence>
<evidence type="ECO:0000259" key="9">
    <source>
        <dbReference type="Pfam" id="PF00909"/>
    </source>
</evidence>
<dbReference type="PANTHER" id="PTHR11730">
    <property type="entry name" value="AMMONIUM TRANSPORTER"/>
    <property type="match status" value="1"/>
</dbReference>